<gene>
    <name evidence="3" type="ORF">Q4494_18365</name>
</gene>
<organism evidence="3 4">
    <name type="scientific">Celeribacter halophilus</name>
    <dbReference type="NCBI Taxonomy" id="576117"/>
    <lineage>
        <taxon>Bacteria</taxon>
        <taxon>Pseudomonadati</taxon>
        <taxon>Pseudomonadota</taxon>
        <taxon>Alphaproteobacteria</taxon>
        <taxon>Rhodobacterales</taxon>
        <taxon>Roseobacteraceae</taxon>
        <taxon>Celeribacter</taxon>
    </lineage>
</organism>
<dbReference type="PANTHER" id="PTHR44051">
    <property type="entry name" value="GLUTATHIONE S-TRANSFERASE-RELATED"/>
    <property type="match status" value="1"/>
</dbReference>
<dbReference type="CDD" id="cd03057">
    <property type="entry name" value="GST_N_Beta"/>
    <property type="match status" value="1"/>
</dbReference>
<dbReference type="InterPro" id="IPR004045">
    <property type="entry name" value="Glutathione_S-Trfase_N"/>
</dbReference>
<dbReference type="Pfam" id="PF02798">
    <property type="entry name" value="GST_N"/>
    <property type="match status" value="1"/>
</dbReference>
<name>A0AAW7Y1K5_9RHOB</name>
<protein>
    <submittedName>
        <fullName evidence="3">Glutathione S-transferase family protein</fullName>
    </submittedName>
</protein>
<comment type="caution">
    <text evidence="3">The sequence shown here is derived from an EMBL/GenBank/DDBJ whole genome shotgun (WGS) entry which is preliminary data.</text>
</comment>
<dbReference type="SFLD" id="SFLDG00358">
    <property type="entry name" value="Main_(cytGST)"/>
    <property type="match status" value="1"/>
</dbReference>
<dbReference type="Proteomes" id="UP001169823">
    <property type="component" value="Unassembled WGS sequence"/>
</dbReference>
<reference evidence="3" key="1">
    <citation type="submission" date="2023-07" db="EMBL/GenBank/DDBJ databases">
        <title>Genome content predicts the carbon catabolic preferences of heterotrophic bacteria.</title>
        <authorList>
            <person name="Gralka M."/>
        </authorList>
    </citation>
    <scope>NUCLEOTIDE SEQUENCE</scope>
    <source>
        <strain evidence="3">I2M02</strain>
    </source>
</reference>
<dbReference type="RefSeq" id="WP_303495215.1">
    <property type="nucleotide sequence ID" value="NZ_JAUOPJ010000033.1"/>
</dbReference>
<dbReference type="Gene3D" id="1.20.1050.10">
    <property type="match status" value="1"/>
</dbReference>
<dbReference type="InterPro" id="IPR010987">
    <property type="entry name" value="Glutathione-S-Trfase_C-like"/>
</dbReference>
<dbReference type="SFLD" id="SFLDS00019">
    <property type="entry name" value="Glutathione_Transferase_(cytos"/>
    <property type="match status" value="1"/>
</dbReference>
<evidence type="ECO:0000259" key="1">
    <source>
        <dbReference type="PROSITE" id="PS50404"/>
    </source>
</evidence>
<evidence type="ECO:0000313" key="4">
    <source>
        <dbReference type="Proteomes" id="UP001169823"/>
    </source>
</evidence>
<dbReference type="SUPFAM" id="SSF52833">
    <property type="entry name" value="Thioredoxin-like"/>
    <property type="match status" value="1"/>
</dbReference>
<feature type="domain" description="GST N-terminal" evidence="1">
    <location>
        <begin position="1"/>
        <end position="81"/>
    </location>
</feature>
<feature type="domain" description="GST C-terminal" evidence="2">
    <location>
        <begin position="86"/>
        <end position="211"/>
    </location>
</feature>
<dbReference type="InterPro" id="IPR036249">
    <property type="entry name" value="Thioredoxin-like_sf"/>
</dbReference>
<dbReference type="SUPFAM" id="SSF47616">
    <property type="entry name" value="GST C-terminal domain-like"/>
    <property type="match status" value="1"/>
</dbReference>
<proteinExistence type="predicted"/>
<evidence type="ECO:0000259" key="2">
    <source>
        <dbReference type="PROSITE" id="PS50405"/>
    </source>
</evidence>
<evidence type="ECO:0000313" key="3">
    <source>
        <dbReference type="EMBL" id="MDO6459037.1"/>
    </source>
</evidence>
<dbReference type="PROSITE" id="PS50405">
    <property type="entry name" value="GST_CTER"/>
    <property type="match status" value="1"/>
</dbReference>
<dbReference type="InterPro" id="IPR040079">
    <property type="entry name" value="Glutathione_S-Trfase"/>
</dbReference>
<sequence length="215" mass="24488">MQIDLYYAPFSCAIVPYIMLTEACIPFTLKPLNIRGKENMTAEYLALNPKHKVPLLVVDGATLSENIAIQSWIARQAPQARLLPSDPWNEALAISLLSWFASGFHPLISRYNSPLKVCDVPGSEYRTRTLAGNALLKNMEAADKLLEGRKFFFDHFTAADAYMFWCYRRSGFFADLDLSGYKNLAAHSERLFQRPSFQRAVKSDDRIRDQFNLIP</sequence>
<dbReference type="AlphaFoldDB" id="A0AAW7Y1K5"/>
<dbReference type="PROSITE" id="PS50404">
    <property type="entry name" value="GST_NTER"/>
    <property type="match status" value="1"/>
</dbReference>
<accession>A0AAW7Y1K5</accession>
<dbReference type="EMBL" id="JAUOPJ010000033">
    <property type="protein sequence ID" value="MDO6459037.1"/>
    <property type="molecule type" value="Genomic_DNA"/>
</dbReference>
<dbReference type="PANTHER" id="PTHR44051:SF8">
    <property type="entry name" value="GLUTATHIONE S-TRANSFERASE GSTA"/>
    <property type="match status" value="1"/>
</dbReference>
<dbReference type="InterPro" id="IPR036282">
    <property type="entry name" value="Glutathione-S-Trfase_C_sf"/>
</dbReference>
<dbReference type="Gene3D" id="3.40.30.10">
    <property type="entry name" value="Glutaredoxin"/>
    <property type="match status" value="1"/>
</dbReference>